<protein>
    <recommendedName>
        <fullName evidence="2">Nudix hydrolase domain-containing protein</fullName>
    </recommendedName>
</protein>
<feature type="domain" description="Nudix hydrolase" evidence="2">
    <location>
        <begin position="186"/>
        <end position="315"/>
    </location>
</feature>
<name>A0A7S0LDS0_9EUKA</name>
<dbReference type="GO" id="GO:0047631">
    <property type="term" value="F:ADP-ribose diphosphatase activity"/>
    <property type="evidence" value="ECO:0007669"/>
    <property type="project" value="TreeGrafter"/>
</dbReference>
<dbReference type="InterPro" id="IPR015797">
    <property type="entry name" value="NUDIX_hydrolase-like_dom_sf"/>
</dbReference>
<dbReference type="InterPro" id="IPR020084">
    <property type="entry name" value="NUDIX_hydrolase_CS"/>
</dbReference>
<dbReference type="PROSITE" id="PS00893">
    <property type="entry name" value="NUDIX_BOX"/>
    <property type="match status" value="1"/>
</dbReference>
<dbReference type="InterPro" id="IPR000086">
    <property type="entry name" value="NUDIX_hydrolase_dom"/>
</dbReference>
<dbReference type="Pfam" id="PF00293">
    <property type="entry name" value="NUDIX"/>
    <property type="match status" value="1"/>
</dbReference>
<dbReference type="GO" id="GO:0035529">
    <property type="term" value="F:NADH pyrophosphatase activity"/>
    <property type="evidence" value="ECO:0007669"/>
    <property type="project" value="TreeGrafter"/>
</dbReference>
<dbReference type="PANTHER" id="PTHR13994:SF13">
    <property type="entry name" value="FI03680P"/>
    <property type="match status" value="1"/>
</dbReference>
<sequence length="368" mass="39932">MSLRHYHVKFGIAAGAALLSGAGITGFARSQGRPPMPPSWRTELTYTPEFFGQLGPPLPTHGQAVAGSTGCGPVMEHCGCLAQLGPYGGLWLRIGSPGGPRPPDAALLVEALRSVPPNPAAATYVALNERCVSPQLVETLLSHGFDFHHYRRSPPTTGDQGMRHNEFVYYRWEGDQSHDLVPAYATATEGVGGLLLSPDEKQVLLIWEYGCWKMITGSVDEGEPLLSTLSREAQEEVGITLDGTYAPRYMGGWHAASIRDKIMNDHFSIFAVRSASKEFKVDGVEVSAARWFDRCELLAHYKDAGGPALGTEAHRMELPSLSDPDGRTTVSTWALRCLSSYDAGDGMAVRCVRPGMLHFNGFENSIES</sequence>
<dbReference type="Gene3D" id="3.90.79.10">
    <property type="entry name" value="Nucleoside Triphosphate Pyrophosphohydrolase"/>
    <property type="match status" value="1"/>
</dbReference>
<organism evidence="3">
    <name type="scientific">Coccolithus braarudii</name>
    <dbReference type="NCBI Taxonomy" id="221442"/>
    <lineage>
        <taxon>Eukaryota</taxon>
        <taxon>Haptista</taxon>
        <taxon>Haptophyta</taxon>
        <taxon>Prymnesiophyceae</taxon>
        <taxon>Coccolithales</taxon>
        <taxon>Coccolithaceae</taxon>
        <taxon>Coccolithus</taxon>
    </lineage>
</organism>
<keyword evidence="1" id="KW-0378">Hydrolase</keyword>
<evidence type="ECO:0000256" key="1">
    <source>
        <dbReference type="ARBA" id="ARBA00022801"/>
    </source>
</evidence>
<dbReference type="PROSITE" id="PS51462">
    <property type="entry name" value="NUDIX"/>
    <property type="match status" value="1"/>
</dbReference>
<dbReference type="AlphaFoldDB" id="A0A7S0LDS0"/>
<evidence type="ECO:0000259" key="2">
    <source>
        <dbReference type="PROSITE" id="PS51462"/>
    </source>
</evidence>
<dbReference type="EMBL" id="HBEY01028014">
    <property type="protein sequence ID" value="CAD8609904.1"/>
    <property type="molecule type" value="Transcribed_RNA"/>
</dbReference>
<dbReference type="SUPFAM" id="SSF55811">
    <property type="entry name" value="Nudix"/>
    <property type="match status" value="1"/>
</dbReference>
<evidence type="ECO:0000313" key="3">
    <source>
        <dbReference type="EMBL" id="CAD8609904.1"/>
    </source>
</evidence>
<dbReference type="PANTHER" id="PTHR13994">
    <property type="entry name" value="NUDIX HYDROLASE RELATED"/>
    <property type="match status" value="1"/>
</dbReference>
<accession>A0A7S0LDS0</accession>
<dbReference type="InterPro" id="IPR003293">
    <property type="entry name" value="Nudix_hydrolase6-like"/>
</dbReference>
<dbReference type="GO" id="GO:0051287">
    <property type="term" value="F:NAD binding"/>
    <property type="evidence" value="ECO:0007669"/>
    <property type="project" value="TreeGrafter"/>
</dbReference>
<reference evidence="3" key="1">
    <citation type="submission" date="2021-01" db="EMBL/GenBank/DDBJ databases">
        <authorList>
            <person name="Corre E."/>
            <person name="Pelletier E."/>
            <person name="Niang G."/>
            <person name="Scheremetjew M."/>
            <person name="Finn R."/>
            <person name="Kale V."/>
            <person name="Holt S."/>
            <person name="Cochrane G."/>
            <person name="Meng A."/>
            <person name="Brown T."/>
            <person name="Cohen L."/>
        </authorList>
    </citation>
    <scope>NUCLEOTIDE SEQUENCE</scope>
    <source>
        <strain evidence="3">PLY182g</strain>
    </source>
</reference>
<gene>
    <name evidence="3" type="ORF">CPEL01642_LOCUS13282</name>
</gene>
<proteinExistence type="predicted"/>